<dbReference type="PANTHER" id="PTHR13707">
    <property type="entry name" value="KETOACID-COENZYME A TRANSFERASE"/>
    <property type="match status" value="1"/>
</dbReference>
<dbReference type="AlphaFoldDB" id="A0A2N7VH47"/>
<dbReference type="InterPro" id="IPR004165">
    <property type="entry name" value="CoA_trans_fam_I"/>
</dbReference>
<dbReference type="OrthoDB" id="3369756at2"/>
<evidence type="ECO:0000313" key="1">
    <source>
        <dbReference type="EMBL" id="PMS16477.1"/>
    </source>
</evidence>
<name>A0A2N7VH47_9BURK</name>
<dbReference type="EMBL" id="PNYA01000024">
    <property type="protein sequence ID" value="PMS16477.1"/>
    <property type="molecule type" value="Genomic_DNA"/>
</dbReference>
<dbReference type="Gene3D" id="3.40.1080.10">
    <property type="entry name" value="Glutaconate Coenzyme A-transferase"/>
    <property type="match status" value="1"/>
</dbReference>
<sequence>MLSPASLAAPKHRIAARCAQELHAGEVVNLGLGIPTLTAHYLDADAGVILHTENGAFGFAGALRLADIDSDATNAGTEPIVLPPGAALMDLATSLGAMRNGYLDVTILGALQVDALGNLANWACERDGKWWPGIGGAMDLCHGTPKVIAALSHTDKHGRSKILPRCTLPLTGRGCVKIIVTEHAVFDVAESGLTLREIISHATLDDVRAMTAAPFAVSRELRTLAA</sequence>
<gene>
    <name evidence="1" type="ORF">C0Z18_23215</name>
</gene>
<reference evidence="1 2" key="1">
    <citation type="submission" date="2018-01" db="EMBL/GenBank/DDBJ databases">
        <title>Whole genome analyses suggest that Burkholderia sensu lato contains two further novel genera in the rhizoxinica-symbiotica group Mycetohabitans gen. nov., and Trinickia gen. nov.: implications for the evolution of diazotrophy and nodulation in the Burkholderiaceae.</title>
        <authorList>
            <person name="Estrada-de los Santos P."/>
            <person name="Palmer M."/>
            <person name="Chavez-Ramirez B."/>
            <person name="Beukes C."/>
            <person name="Steenkamp E.T."/>
            <person name="Hirsch A.M."/>
            <person name="Manyaka P."/>
            <person name="Maluk M."/>
            <person name="Lafos M."/>
            <person name="Crook M."/>
            <person name="Gross E."/>
            <person name="Simon M.F."/>
            <person name="Bueno dos Reis Junior F."/>
            <person name="Poole P.S."/>
            <person name="Venter S.N."/>
            <person name="James E.K."/>
        </authorList>
    </citation>
    <scope>NUCLEOTIDE SEQUENCE [LARGE SCALE GENOMIC DNA]</scope>
    <source>
        <strain evidence="1 2">GIMN1.004</strain>
    </source>
</reference>
<evidence type="ECO:0000313" key="2">
    <source>
        <dbReference type="Proteomes" id="UP000235616"/>
    </source>
</evidence>
<protein>
    <submittedName>
        <fullName evidence="1">Succinyl-CoA--3-ketoacid-CoA transferase</fullName>
    </submittedName>
</protein>
<dbReference type="RefSeq" id="WP_102647798.1">
    <property type="nucleotide sequence ID" value="NZ_PNYA01000024.1"/>
</dbReference>
<dbReference type="InterPro" id="IPR037171">
    <property type="entry name" value="NagB/RpiA_transferase-like"/>
</dbReference>
<proteinExistence type="predicted"/>
<dbReference type="Proteomes" id="UP000235616">
    <property type="component" value="Unassembled WGS sequence"/>
</dbReference>
<keyword evidence="2" id="KW-1185">Reference proteome</keyword>
<dbReference type="Pfam" id="PF01144">
    <property type="entry name" value="CoA_trans"/>
    <property type="match status" value="1"/>
</dbReference>
<dbReference type="PANTHER" id="PTHR13707:SF57">
    <property type="entry name" value="SUCCINYL-COA:3-KETOACID COENZYME A TRANSFERASE SUBUNIT B-RELATED"/>
    <property type="match status" value="1"/>
</dbReference>
<dbReference type="SUPFAM" id="SSF100950">
    <property type="entry name" value="NagB/RpiA/CoA transferase-like"/>
    <property type="match status" value="1"/>
</dbReference>
<keyword evidence="1" id="KW-0808">Transferase</keyword>
<accession>A0A2N7VH47</accession>
<dbReference type="SMART" id="SM00882">
    <property type="entry name" value="CoA_trans"/>
    <property type="match status" value="1"/>
</dbReference>
<dbReference type="GO" id="GO:0008410">
    <property type="term" value="F:CoA-transferase activity"/>
    <property type="evidence" value="ECO:0007669"/>
    <property type="project" value="InterPro"/>
</dbReference>
<comment type="caution">
    <text evidence="1">The sequence shown here is derived from an EMBL/GenBank/DDBJ whole genome shotgun (WGS) entry which is preliminary data.</text>
</comment>
<organism evidence="1 2">
    <name type="scientific">Trinickia dabaoshanensis</name>
    <dbReference type="NCBI Taxonomy" id="564714"/>
    <lineage>
        <taxon>Bacteria</taxon>
        <taxon>Pseudomonadati</taxon>
        <taxon>Pseudomonadota</taxon>
        <taxon>Betaproteobacteria</taxon>
        <taxon>Burkholderiales</taxon>
        <taxon>Burkholderiaceae</taxon>
        <taxon>Trinickia</taxon>
    </lineage>
</organism>